<name>A0A0V1G574_TRIPS</name>
<dbReference type="Proteomes" id="UP000054995">
    <property type="component" value="Unassembled WGS sequence"/>
</dbReference>
<proteinExistence type="predicted"/>
<evidence type="ECO:0000313" key="2">
    <source>
        <dbReference type="Proteomes" id="UP000054995"/>
    </source>
</evidence>
<reference evidence="1 2" key="1">
    <citation type="submission" date="2015-01" db="EMBL/GenBank/DDBJ databases">
        <title>Evolution of Trichinella species and genotypes.</title>
        <authorList>
            <person name="Korhonen P.K."/>
            <person name="Edoardo P."/>
            <person name="Giuseppe L.R."/>
            <person name="Gasser R.B."/>
        </authorList>
    </citation>
    <scope>NUCLEOTIDE SEQUENCE [LARGE SCALE GENOMIC DNA]</scope>
    <source>
        <strain evidence="1">ISS470</strain>
    </source>
</reference>
<protein>
    <submittedName>
        <fullName evidence="1">Uncharacterized protein</fullName>
    </submittedName>
</protein>
<organism evidence="1 2">
    <name type="scientific">Trichinella pseudospiralis</name>
    <name type="common">Parasitic roundworm</name>
    <dbReference type="NCBI Taxonomy" id="6337"/>
    <lineage>
        <taxon>Eukaryota</taxon>
        <taxon>Metazoa</taxon>
        <taxon>Ecdysozoa</taxon>
        <taxon>Nematoda</taxon>
        <taxon>Enoplea</taxon>
        <taxon>Dorylaimia</taxon>
        <taxon>Trichinellida</taxon>
        <taxon>Trichinellidae</taxon>
        <taxon>Trichinella</taxon>
    </lineage>
</organism>
<evidence type="ECO:0000313" key="1">
    <source>
        <dbReference type="EMBL" id="KRY93462.1"/>
    </source>
</evidence>
<keyword evidence="2" id="KW-1185">Reference proteome</keyword>
<comment type="caution">
    <text evidence="1">The sequence shown here is derived from an EMBL/GenBank/DDBJ whole genome shotgun (WGS) entry which is preliminary data.</text>
</comment>
<accession>A0A0V1G574</accession>
<dbReference type="EMBL" id="JYDT01000002">
    <property type="protein sequence ID" value="KRY93462.1"/>
    <property type="molecule type" value="Genomic_DNA"/>
</dbReference>
<gene>
    <name evidence="1" type="ORF">T4D_3870</name>
</gene>
<sequence length="97" mass="11149">MTLKTVKTVAKLARQRILRKEEKMFNDTEKTIFEQVSNNLPVQTMPFITTMKLAIGIFSVLSNGIVFCFLLAKRHFHSEACLLIVKHKSSPFLSHKK</sequence>